<proteinExistence type="predicted"/>
<dbReference type="SUPFAM" id="SSF101898">
    <property type="entry name" value="NHL repeat"/>
    <property type="match status" value="1"/>
</dbReference>
<dbReference type="InterPro" id="IPR052918">
    <property type="entry name" value="Motility_Chemotaxis_Reg"/>
</dbReference>
<reference evidence="3 4" key="1">
    <citation type="submission" date="2016-10" db="EMBL/GenBank/DDBJ databases">
        <authorList>
            <person name="Varghese N."/>
            <person name="Submissions S."/>
        </authorList>
    </citation>
    <scope>NUCLEOTIDE SEQUENCE [LARGE SCALE GENOMIC DNA]</scope>
    <source>
        <strain evidence="3 4">Mar_2010_102</strain>
    </source>
</reference>
<dbReference type="Proteomes" id="UP000198858">
    <property type="component" value="Chromosome I"/>
</dbReference>
<evidence type="ECO:0000259" key="2">
    <source>
        <dbReference type="Pfam" id="PF18962"/>
    </source>
</evidence>
<accession>A0A1H1KVE5</accession>
<dbReference type="Pfam" id="PF18962">
    <property type="entry name" value="Por_Secre_tail"/>
    <property type="match status" value="1"/>
</dbReference>
<dbReference type="PANTHER" id="PTHR35580:SF1">
    <property type="entry name" value="PHYTASE-LIKE DOMAIN-CONTAINING PROTEIN"/>
    <property type="match status" value="1"/>
</dbReference>
<dbReference type="NCBIfam" id="TIGR04183">
    <property type="entry name" value="Por_Secre_tail"/>
    <property type="match status" value="1"/>
</dbReference>
<dbReference type="InterPro" id="IPR011042">
    <property type="entry name" value="6-blade_b-propeller_TolB-like"/>
</dbReference>
<dbReference type="STRING" id="1250231.SAMN04488552_0267"/>
<keyword evidence="1" id="KW-0732">Signal</keyword>
<dbReference type="PANTHER" id="PTHR35580">
    <property type="entry name" value="CELL SURFACE GLYCOPROTEIN (S-LAYER PROTEIN)-LIKE PROTEIN"/>
    <property type="match status" value="1"/>
</dbReference>
<dbReference type="RefSeq" id="WP_089660985.1">
    <property type="nucleotide sequence ID" value="NZ_LT629745.1"/>
</dbReference>
<feature type="domain" description="Secretion system C-terminal sorting" evidence="2">
    <location>
        <begin position="494"/>
        <end position="562"/>
    </location>
</feature>
<sequence length="564" mass="63507">MKLSFTILLFITSLKVFTQEIKWTRAIGGNDYEDSRSIIMDETGSSYMIGWFRGTMDLNPGEEIANITARLGYDSYILKLDRDGKFLWGFNLEGNGNLNFYDMVMDSDGNIYITGDFTKTIDFDPGPEQYNLTADQGNTFILKLNSDGKFLQAVKFALHYNRAYAIDIDNLGNIYTTGYFREETDFDPGPNEFILQPIGSPQAADVFICKLDKNFNFQWVKSYGGYDYSQGTEVKTDSNGNVYFAGIFLGTIDFDPESGTLDITSKGRGDFFVTKFNQDGVQEWVQTFGSSNENDEVTSIEIDSNNNIYLAGFFSGTIDFDPAESVSNLSPVNENNNFLLKLDTYGKFEWVINAVGRSISIGPNNEIYLAGKFKQEFDFDSSEANANFLSNGEYDIAVSKYNSDGNYLWAITFGSEGNDYGYNIDTNKSGDVIVNGAFKGLVYFSETESLESEGESNDIFVYKFNDKLPEDEDNENDEDQDEHEELGNLKIKIAPNPTYDFVNILNELETIKSVIAIDNNGKIVYSKDNINLNNFSFNLNLASGIYFIKIQTGKEIKTLKLIKK</sequence>
<dbReference type="EMBL" id="LT629745">
    <property type="protein sequence ID" value="SDR66294.1"/>
    <property type="molecule type" value="Genomic_DNA"/>
</dbReference>
<evidence type="ECO:0000313" key="4">
    <source>
        <dbReference type="Proteomes" id="UP000198858"/>
    </source>
</evidence>
<organism evidence="3 4">
    <name type="scientific">Christiangramia echinicola</name>
    <dbReference type="NCBI Taxonomy" id="279359"/>
    <lineage>
        <taxon>Bacteria</taxon>
        <taxon>Pseudomonadati</taxon>
        <taxon>Bacteroidota</taxon>
        <taxon>Flavobacteriia</taxon>
        <taxon>Flavobacteriales</taxon>
        <taxon>Flavobacteriaceae</taxon>
        <taxon>Christiangramia</taxon>
    </lineage>
</organism>
<evidence type="ECO:0000313" key="3">
    <source>
        <dbReference type="EMBL" id="SDR66294.1"/>
    </source>
</evidence>
<gene>
    <name evidence="3" type="ORF">SAMN04488552_0267</name>
</gene>
<evidence type="ECO:0000256" key="1">
    <source>
        <dbReference type="ARBA" id="ARBA00022729"/>
    </source>
</evidence>
<name>A0A1H1KVE5_9FLAO</name>
<dbReference type="InterPro" id="IPR026444">
    <property type="entry name" value="Secre_tail"/>
</dbReference>
<dbReference type="AlphaFoldDB" id="A0A1H1KVE5"/>
<dbReference type="Gene3D" id="2.120.10.30">
    <property type="entry name" value="TolB, C-terminal domain"/>
    <property type="match status" value="1"/>
</dbReference>
<keyword evidence="4" id="KW-1185">Reference proteome</keyword>
<protein>
    <submittedName>
        <fullName evidence="3">Por secretion system C-terminal sorting domain-containing protein</fullName>
    </submittedName>
</protein>